<dbReference type="AlphaFoldDB" id="A0A7H1MBU7"/>
<protein>
    <submittedName>
        <fullName evidence="1">Uncharacterized protein</fullName>
    </submittedName>
</protein>
<proteinExistence type="predicted"/>
<evidence type="ECO:0000313" key="2">
    <source>
        <dbReference type="Proteomes" id="UP000516412"/>
    </source>
</evidence>
<keyword evidence="2" id="KW-1185">Reference proteome</keyword>
<dbReference type="Proteomes" id="UP000516412">
    <property type="component" value="Chromosome"/>
</dbReference>
<dbReference type="EMBL" id="CP060414">
    <property type="protein sequence ID" value="QNT59112.1"/>
    <property type="molecule type" value="Genomic_DNA"/>
</dbReference>
<gene>
    <name evidence="1" type="ORF">H7A79_0752</name>
</gene>
<reference evidence="1" key="1">
    <citation type="submission" date="2024-06" db="EMBL/GenBank/DDBJ databases">
        <title>Complete Genome Sequence of mouse commensal type strain Neisseria musculi.</title>
        <authorList>
            <person name="Thapa E."/>
            <person name="Aluvathingal J."/>
            <person name="Nadendla S."/>
            <person name="Mehta A."/>
            <person name="Tettelin H."/>
            <person name="Weyand N.J."/>
        </authorList>
    </citation>
    <scope>NUCLEOTIDE SEQUENCE</scope>
    <source>
        <strain evidence="1">NW831</strain>
    </source>
</reference>
<dbReference type="KEGG" id="nmus:H7A79_0752"/>
<sequence length="31" mass="3136">MPLAGSMFPTGLKKAVSLAGLAVFNGSAKDR</sequence>
<accession>A0A7H1MBU7</accession>
<organism evidence="1 2">
    <name type="scientific">Neisseria musculi</name>
    <dbReference type="NCBI Taxonomy" id="1815583"/>
    <lineage>
        <taxon>Bacteria</taxon>
        <taxon>Pseudomonadati</taxon>
        <taxon>Pseudomonadota</taxon>
        <taxon>Betaproteobacteria</taxon>
        <taxon>Neisseriales</taxon>
        <taxon>Neisseriaceae</taxon>
        <taxon>Neisseria</taxon>
    </lineage>
</organism>
<name>A0A7H1MBU7_9NEIS</name>
<evidence type="ECO:0000313" key="1">
    <source>
        <dbReference type="EMBL" id="QNT59112.1"/>
    </source>
</evidence>